<evidence type="ECO:0000313" key="2">
    <source>
        <dbReference type="EMBL" id="QHS83241.1"/>
    </source>
</evidence>
<accession>A0A6C0AVD6</accession>
<reference evidence="2" key="1">
    <citation type="journal article" date="2020" name="Nature">
        <title>Giant virus diversity and host interactions through global metagenomics.</title>
        <authorList>
            <person name="Schulz F."/>
            <person name="Roux S."/>
            <person name="Paez-Espino D."/>
            <person name="Jungbluth S."/>
            <person name="Walsh D.A."/>
            <person name="Denef V.J."/>
            <person name="McMahon K.D."/>
            <person name="Konstantinidis K.T."/>
            <person name="Eloe-Fadrosh E.A."/>
            <person name="Kyrpides N.C."/>
            <person name="Woyke T."/>
        </authorList>
    </citation>
    <scope>NUCLEOTIDE SEQUENCE</scope>
    <source>
        <strain evidence="2">GVMAG-S-ERX555943-30</strain>
    </source>
</reference>
<dbReference type="Pfam" id="PF00929">
    <property type="entry name" value="RNase_T"/>
    <property type="match status" value="1"/>
</dbReference>
<dbReference type="InterPro" id="IPR036397">
    <property type="entry name" value="RNaseH_sf"/>
</dbReference>
<organism evidence="2">
    <name type="scientific">viral metagenome</name>
    <dbReference type="NCBI Taxonomy" id="1070528"/>
    <lineage>
        <taxon>unclassified sequences</taxon>
        <taxon>metagenomes</taxon>
        <taxon>organismal metagenomes</taxon>
    </lineage>
</organism>
<dbReference type="SUPFAM" id="SSF53098">
    <property type="entry name" value="Ribonuclease H-like"/>
    <property type="match status" value="1"/>
</dbReference>
<evidence type="ECO:0000259" key="1">
    <source>
        <dbReference type="SMART" id="SM00479"/>
    </source>
</evidence>
<dbReference type="InterPro" id="IPR013520">
    <property type="entry name" value="Ribonucl_H"/>
</dbReference>
<name>A0A6C0AVD6_9ZZZZ</name>
<dbReference type="SMART" id="SM00479">
    <property type="entry name" value="EXOIII"/>
    <property type="match status" value="1"/>
</dbReference>
<feature type="domain" description="Exonuclease" evidence="1">
    <location>
        <begin position="3"/>
        <end position="276"/>
    </location>
</feature>
<dbReference type="CDD" id="cd06127">
    <property type="entry name" value="DEDDh"/>
    <property type="match status" value="1"/>
</dbReference>
<dbReference type="InterPro" id="IPR012337">
    <property type="entry name" value="RNaseH-like_sf"/>
</dbReference>
<dbReference type="EMBL" id="MN738750">
    <property type="protein sequence ID" value="QHS83241.1"/>
    <property type="molecule type" value="Genomic_DNA"/>
</dbReference>
<dbReference type="GO" id="GO:0003676">
    <property type="term" value="F:nucleic acid binding"/>
    <property type="evidence" value="ECO:0007669"/>
    <property type="project" value="InterPro"/>
</dbReference>
<dbReference type="Gene3D" id="3.30.420.10">
    <property type="entry name" value="Ribonuclease H-like superfamily/Ribonuclease H"/>
    <property type="match status" value="1"/>
</dbReference>
<proteinExistence type="predicted"/>
<protein>
    <recommendedName>
        <fullName evidence="1">Exonuclease domain-containing protein</fullName>
    </recommendedName>
</protein>
<sequence>MSKSLIFDTETTGLFPRYDDAFAYPVDPLEDAPHLMELCFVLVDDTTGEIEESYNEYVQIPDDAIVSEGALKVHKITKQKTKNEGVSLGEACVAFMNAYKKANVMVGHNLVFDIKIMKASFVRLIRLYENEFMNYLKQASSFETMVAYMQQMDIPICLEGNNMVLQKDHLLTVGQSFNVRDLHFYRSQPVCPSEIKSFKIDKPVYDTMLKGKEYCNITLPPASARHKPRIKNPSLLELYTKLYPDEPLDSSKLHTALYDVEITSKCYLKMKTMLLF</sequence>
<dbReference type="AlphaFoldDB" id="A0A6C0AVD6"/>